<feature type="domain" description="Beta-lactamase-related" evidence="2">
    <location>
        <begin position="78"/>
        <end position="284"/>
    </location>
</feature>
<name>A0ABX1R005_9ALTE</name>
<dbReference type="EMBL" id="JAATNW010000002">
    <property type="protein sequence ID" value="NMH59246.1"/>
    <property type="molecule type" value="Genomic_DNA"/>
</dbReference>
<evidence type="ECO:0000313" key="4">
    <source>
        <dbReference type="Proteomes" id="UP000709336"/>
    </source>
</evidence>
<dbReference type="PANTHER" id="PTHR46825:SF9">
    <property type="entry name" value="BETA-LACTAMASE-RELATED DOMAIN-CONTAINING PROTEIN"/>
    <property type="match status" value="1"/>
</dbReference>
<evidence type="ECO:0000313" key="3">
    <source>
        <dbReference type="EMBL" id="NMH59246.1"/>
    </source>
</evidence>
<accession>A0ABX1R005</accession>
<reference evidence="3 4" key="1">
    <citation type="submission" date="2020-03" db="EMBL/GenBank/DDBJ databases">
        <title>Alteromonas ponticola sp. nov., isolated from seawater.</title>
        <authorList>
            <person name="Yoon J.-H."/>
            <person name="Kim Y.-O."/>
        </authorList>
    </citation>
    <scope>NUCLEOTIDE SEQUENCE [LARGE SCALE GENOMIC DNA]</scope>
    <source>
        <strain evidence="3 4">MYP5</strain>
    </source>
</reference>
<sequence>MLTARHYLLLLVVLINTLSCGGGVSSEPAKANSPPTSVNSSSTPKSLQQIADNALKNSDVSGMILLSQMADEQPKVVSSGLAVKNTSLFKIASISKLFIAVAVTRLANENTLSMQDTVVTWLPELASDIANAETATLLHLVTHRSGIPDFDSQPGFSWDRSHTNMAATLKMIIGKPADFSPGMRYQYSNSNYLLLGMVLDRALGFNHEDYIKNEILDSLGMHNSYLQQVHAPQELLATGYWDGRDKKAQEYKIPGGSMVASVQDICVFMAALNRGTLLSEEEAKLYPYYYEHTGWLPGYQSVARYDASSDTVIVIFTANTGGESSNVTERTFNLVRNIARQ</sequence>
<dbReference type="PANTHER" id="PTHR46825">
    <property type="entry name" value="D-ALANYL-D-ALANINE-CARBOXYPEPTIDASE/ENDOPEPTIDASE AMPH"/>
    <property type="match status" value="1"/>
</dbReference>
<dbReference type="InterPro" id="IPR001466">
    <property type="entry name" value="Beta-lactam-related"/>
</dbReference>
<dbReference type="InterPro" id="IPR012338">
    <property type="entry name" value="Beta-lactam/transpept-like"/>
</dbReference>
<proteinExistence type="predicted"/>
<evidence type="ECO:0000256" key="1">
    <source>
        <dbReference type="SAM" id="MobiDB-lite"/>
    </source>
</evidence>
<dbReference type="Pfam" id="PF00144">
    <property type="entry name" value="Beta-lactamase"/>
    <property type="match status" value="1"/>
</dbReference>
<evidence type="ECO:0000259" key="2">
    <source>
        <dbReference type="Pfam" id="PF00144"/>
    </source>
</evidence>
<dbReference type="InterPro" id="IPR050491">
    <property type="entry name" value="AmpC-like"/>
</dbReference>
<comment type="caution">
    <text evidence="3">The sequence shown here is derived from an EMBL/GenBank/DDBJ whole genome shotgun (WGS) entry which is preliminary data.</text>
</comment>
<dbReference type="Gene3D" id="3.40.710.10">
    <property type="entry name" value="DD-peptidase/beta-lactamase superfamily"/>
    <property type="match status" value="1"/>
</dbReference>
<dbReference type="SUPFAM" id="SSF56601">
    <property type="entry name" value="beta-lactamase/transpeptidase-like"/>
    <property type="match status" value="1"/>
</dbReference>
<keyword evidence="4" id="KW-1185">Reference proteome</keyword>
<dbReference type="RefSeq" id="WP_169209809.1">
    <property type="nucleotide sequence ID" value="NZ_JAATNW010000002.1"/>
</dbReference>
<feature type="compositionally biased region" description="Low complexity" evidence="1">
    <location>
        <begin position="32"/>
        <end position="45"/>
    </location>
</feature>
<protein>
    <submittedName>
        <fullName evidence="3">Beta-lactamase family protein</fullName>
    </submittedName>
</protein>
<dbReference type="Proteomes" id="UP000709336">
    <property type="component" value="Unassembled WGS sequence"/>
</dbReference>
<feature type="region of interest" description="Disordered" evidence="1">
    <location>
        <begin position="25"/>
        <end position="45"/>
    </location>
</feature>
<gene>
    <name evidence="3" type="ORF">HCJ96_04330</name>
</gene>
<organism evidence="3 4">
    <name type="scientific">Alteromonas ponticola</name>
    <dbReference type="NCBI Taxonomy" id="2720613"/>
    <lineage>
        <taxon>Bacteria</taxon>
        <taxon>Pseudomonadati</taxon>
        <taxon>Pseudomonadota</taxon>
        <taxon>Gammaproteobacteria</taxon>
        <taxon>Alteromonadales</taxon>
        <taxon>Alteromonadaceae</taxon>
        <taxon>Alteromonas/Salinimonas group</taxon>
        <taxon>Alteromonas</taxon>
    </lineage>
</organism>